<keyword evidence="3" id="KW-0862">Zinc</keyword>
<evidence type="ECO:0000256" key="1">
    <source>
        <dbReference type="ARBA" id="ARBA00022723"/>
    </source>
</evidence>
<dbReference type="GO" id="GO:0008270">
    <property type="term" value="F:zinc ion binding"/>
    <property type="evidence" value="ECO:0007669"/>
    <property type="project" value="InterPro"/>
</dbReference>
<evidence type="ECO:0000256" key="4">
    <source>
        <dbReference type="ARBA" id="ARBA00022840"/>
    </source>
</evidence>
<sequence>MRDDREPLKCSFCGKNQYEVKKLISGSNVFICDSCIDLCHDTIHNTSTLKKGIEHTKDITPKEVKNFLDQYVIGQDEAKITVSVAVSSHYKRINHKVINDVELDKTNLMLIGNSGSGKTLIAKAIAKLLDVPFAIADATSLTESGYVGDDVESIITRLLNAAGGDVKKAERGIIFLDEIDKKAKKAEGTSASRDVSGEGVQQALLKIIEGTEVRVTPQGGRKNPSSEMTVVDTSSILFIVGGAFVGLEKIIEDRLSNDGFDSSFGFTGHPKTKREKLEYAGKLLSQVSTEDFVKFGMIPELIGRLGISAHLEELTVDQLIQVLTEPKNAIIRQYQELFKLDGITLTFDYEALVEIAEQAIDKKVGARGLRTILEKKLTKLQFDLPDLRKKGVIEVIISKDFITNNADPMIILEKDRLLG</sequence>
<dbReference type="SMART" id="SM01086">
    <property type="entry name" value="ClpB_D2-small"/>
    <property type="match status" value="1"/>
</dbReference>
<dbReference type="RefSeq" id="YP_009611667.1">
    <property type="nucleotide sequence ID" value="NC_042013.1"/>
</dbReference>
<dbReference type="InterPro" id="IPR038366">
    <property type="entry name" value="Znf_CppX_C4_sf"/>
</dbReference>
<keyword evidence="2" id="KW-0547">Nucleotide-binding</keyword>
<dbReference type="GeneID" id="40088005"/>
<dbReference type="NCBIfam" id="TIGR00382">
    <property type="entry name" value="clpX"/>
    <property type="match status" value="1"/>
</dbReference>
<evidence type="ECO:0000256" key="3">
    <source>
        <dbReference type="ARBA" id="ARBA00022833"/>
    </source>
</evidence>
<dbReference type="GO" id="GO:0016887">
    <property type="term" value="F:ATP hydrolysis activity"/>
    <property type="evidence" value="ECO:0007669"/>
    <property type="project" value="InterPro"/>
</dbReference>
<dbReference type="GO" id="GO:0051603">
    <property type="term" value="P:proteolysis involved in protein catabolic process"/>
    <property type="evidence" value="ECO:0007669"/>
    <property type="project" value="TreeGrafter"/>
</dbReference>
<feature type="domain" description="ClpX-type ZB" evidence="6">
    <location>
        <begin position="1"/>
        <end position="51"/>
    </location>
</feature>
<accession>A0A2L0UZ48</accession>
<protein>
    <submittedName>
        <fullName evidence="7">ATP-dependent Clp protease ATP-binding subunit</fullName>
    </submittedName>
</protein>
<keyword evidence="8" id="KW-1185">Reference proteome</keyword>
<evidence type="ECO:0000256" key="2">
    <source>
        <dbReference type="ARBA" id="ARBA00022741"/>
    </source>
</evidence>
<dbReference type="InterPro" id="IPR004487">
    <property type="entry name" value="Clp_protease_ATP-bd_su_ClpX"/>
</dbReference>
<dbReference type="PROSITE" id="PS51902">
    <property type="entry name" value="CLPX_ZB"/>
    <property type="match status" value="1"/>
</dbReference>
<organism evidence="7 8">
    <name type="scientific">Agrobacterium phage Atu_ph07</name>
    <dbReference type="NCBI Taxonomy" id="2024264"/>
    <lineage>
        <taxon>Viruses</taxon>
        <taxon>Duplodnaviria</taxon>
        <taxon>Heunggongvirae</taxon>
        <taxon>Uroviricota</taxon>
        <taxon>Caudoviricetes</taxon>
        <taxon>Polybotosvirus</taxon>
        <taxon>Polybotosvirus Atuph07</taxon>
    </lineage>
</organism>
<dbReference type="HAMAP" id="MF_00175">
    <property type="entry name" value="ClpX"/>
    <property type="match status" value="1"/>
</dbReference>
<dbReference type="InterPro" id="IPR050052">
    <property type="entry name" value="ATP-dep_Clp_protease_ClpX"/>
</dbReference>
<evidence type="ECO:0000313" key="7">
    <source>
        <dbReference type="EMBL" id="AUZ94814.1"/>
    </source>
</evidence>
<dbReference type="NCBIfam" id="NF003745">
    <property type="entry name" value="PRK05342.1"/>
    <property type="match status" value="1"/>
</dbReference>
<dbReference type="GO" id="GO:0140662">
    <property type="term" value="F:ATP-dependent protein folding chaperone"/>
    <property type="evidence" value="ECO:0007669"/>
    <property type="project" value="InterPro"/>
</dbReference>
<dbReference type="SMART" id="SM00994">
    <property type="entry name" value="zf-C4_ClpX"/>
    <property type="match status" value="1"/>
</dbReference>
<dbReference type="Proteomes" id="UP000223025">
    <property type="component" value="Segment"/>
</dbReference>
<name>A0A2L0UZ48_9CAUD</name>
<keyword evidence="7" id="KW-0645">Protease</keyword>
<dbReference type="InterPro" id="IPR046425">
    <property type="entry name" value="ClpX_bact"/>
</dbReference>
<dbReference type="SUPFAM" id="SSF52540">
    <property type="entry name" value="P-loop containing nucleoside triphosphate hydrolases"/>
    <property type="match status" value="1"/>
</dbReference>
<dbReference type="InterPro" id="IPR059188">
    <property type="entry name" value="Znf_CLPX-like"/>
</dbReference>
<dbReference type="InterPro" id="IPR019489">
    <property type="entry name" value="Clp_ATPase_C"/>
</dbReference>
<dbReference type="GO" id="GO:0005524">
    <property type="term" value="F:ATP binding"/>
    <property type="evidence" value="ECO:0007669"/>
    <property type="project" value="UniProtKB-KW"/>
</dbReference>
<dbReference type="InterPro" id="IPR027417">
    <property type="entry name" value="P-loop_NTPase"/>
</dbReference>
<dbReference type="GO" id="GO:0046983">
    <property type="term" value="F:protein dimerization activity"/>
    <property type="evidence" value="ECO:0007669"/>
    <property type="project" value="InterPro"/>
</dbReference>
<keyword evidence="5" id="KW-0143">Chaperone</keyword>
<reference evidence="7 8" key="1">
    <citation type="submission" date="2017-06" db="EMBL/GenBank/DDBJ databases">
        <authorList>
            <person name="Kim H.J."/>
            <person name="Triplett B.A."/>
        </authorList>
    </citation>
    <scope>NUCLEOTIDE SEQUENCE [LARGE SCALE GENOMIC DNA]</scope>
</reference>
<dbReference type="FunFam" id="1.10.8.60:FF:000002">
    <property type="entry name" value="ATP-dependent Clp protease ATP-binding subunit ClpX"/>
    <property type="match status" value="1"/>
</dbReference>
<dbReference type="PANTHER" id="PTHR48102:SF7">
    <property type="entry name" value="ATP-DEPENDENT CLP PROTEASE ATP-BINDING SUBUNIT CLPX-LIKE, MITOCHONDRIAL"/>
    <property type="match status" value="1"/>
</dbReference>
<dbReference type="Pfam" id="PF10431">
    <property type="entry name" value="ClpB_D2-small"/>
    <property type="match status" value="1"/>
</dbReference>
<dbReference type="SUPFAM" id="SSF57716">
    <property type="entry name" value="Glucocorticoid receptor-like (DNA-binding domain)"/>
    <property type="match status" value="1"/>
</dbReference>
<dbReference type="Pfam" id="PF06689">
    <property type="entry name" value="zf-C4_ClpX"/>
    <property type="match status" value="1"/>
</dbReference>
<dbReference type="Gene3D" id="3.40.50.300">
    <property type="entry name" value="P-loop containing nucleotide triphosphate hydrolases"/>
    <property type="match status" value="1"/>
</dbReference>
<keyword evidence="4 7" id="KW-0067">ATP-binding</keyword>
<dbReference type="InterPro" id="IPR003959">
    <property type="entry name" value="ATPase_AAA_core"/>
</dbReference>
<evidence type="ECO:0000256" key="5">
    <source>
        <dbReference type="ARBA" id="ARBA00023186"/>
    </source>
</evidence>
<keyword evidence="1" id="KW-0479">Metal-binding</keyword>
<dbReference type="InterPro" id="IPR003593">
    <property type="entry name" value="AAA+_ATPase"/>
</dbReference>
<dbReference type="SMART" id="SM00382">
    <property type="entry name" value="AAA"/>
    <property type="match status" value="1"/>
</dbReference>
<dbReference type="Pfam" id="PF07724">
    <property type="entry name" value="AAA_2"/>
    <property type="match status" value="1"/>
</dbReference>
<dbReference type="Gene3D" id="1.10.8.60">
    <property type="match status" value="1"/>
</dbReference>
<dbReference type="InterPro" id="IPR010603">
    <property type="entry name" value="Znf_CppX_C4"/>
</dbReference>
<dbReference type="GO" id="GO:0008233">
    <property type="term" value="F:peptidase activity"/>
    <property type="evidence" value="ECO:0007669"/>
    <property type="project" value="UniProtKB-KW"/>
</dbReference>
<dbReference type="OrthoDB" id="40428at10239"/>
<dbReference type="KEGG" id="vg:40088005"/>
<evidence type="ECO:0000259" key="6">
    <source>
        <dbReference type="PROSITE" id="PS51902"/>
    </source>
</evidence>
<evidence type="ECO:0000313" key="8">
    <source>
        <dbReference type="Proteomes" id="UP000223025"/>
    </source>
</evidence>
<proteinExistence type="inferred from homology"/>
<keyword evidence="7" id="KW-0378">Hydrolase</keyword>
<dbReference type="PANTHER" id="PTHR48102">
    <property type="entry name" value="ATP-DEPENDENT CLP PROTEASE ATP-BINDING SUBUNIT CLPX-LIKE, MITOCHONDRIAL-RELATED"/>
    <property type="match status" value="1"/>
</dbReference>
<dbReference type="CDD" id="cd19497">
    <property type="entry name" value="RecA-like_ClpX"/>
    <property type="match status" value="1"/>
</dbReference>
<dbReference type="Gene3D" id="6.20.220.10">
    <property type="entry name" value="ClpX chaperone, C4-type zinc finger domain"/>
    <property type="match status" value="1"/>
</dbReference>
<dbReference type="EMBL" id="MF403008">
    <property type="protein sequence ID" value="AUZ94814.1"/>
    <property type="molecule type" value="Genomic_DNA"/>
</dbReference>
<dbReference type="GO" id="GO:0051082">
    <property type="term" value="F:unfolded protein binding"/>
    <property type="evidence" value="ECO:0007669"/>
    <property type="project" value="InterPro"/>
</dbReference>